<comment type="catalytic activity">
    <reaction evidence="1">
        <text>ATP + protein L-histidine = ADP + protein N-phospho-L-histidine.</text>
        <dbReference type="EC" id="2.7.13.3"/>
    </reaction>
</comment>
<keyword evidence="4" id="KW-0597">Phosphoprotein</keyword>
<dbReference type="InterPro" id="IPR003661">
    <property type="entry name" value="HisK_dim/P_dom"/>
</dbReference>
<evidence type="ECO:0000256" key="7">
    <source>
        <dbReference type="ARBA" id="ARBA00022777"/>
    </source>
</evidence>
<feature type="domain" description="HAMP" evidence="13">
    <location>
        <begin position="187"/>
        <end position="240"/>
    </location>
</feature>
<keyword evidence="10 11" id="KW-0472">Membrane</keyword>
<proteinExistence type="predicted"/>
<evidence type="ECO:0000256" key="8">
    <source>
        <dbReference type="ARBA" id="ARBA00022989"/>
    </source>
</evidence>
<evidence type="ECO:0000256" key="1">
    <source>
        <dbReference type="ARBA" id="ARBA00000085"/>
    </source>
</evidence>
<dbReference type="InterPro" id="IPR005467">
    <property type="entry name" value="His_kinase_dom"/>
</dbReference>
<dbReference type="SMART" id="SM00387">
    <property type="entry name" value="HATPase_c"/>
    <property type="match status" value="1"/>
</dbReference>
<reference evidence="15" key="1">
    <citation type="submission" date="2015-10" db="EMBL/GenBank/DDBJ databases">
        <authorList>
            <person name="Regsiter A."/>
            <person name="william w."/>
        </authorList>
    </citation>
    <scope>NUCLEOTIDE SEQUENCE [LARGE SCALE GENOMIC DNA]</scope>
</reference>
<evidence type="ECO:0000313" key="14">
    <source>
        <dbReference type="EMBL" id="CUR34863.1"/>
    </source>
</evidence>
<dbReference type="Gene3D" id="6.10.340.10">
    <property type="match status" value="1"/>
</dbReference>
<dbReference type="GO" id="GO:0000155">
    <property type="term" value="F:phosphorelay sensor kinase activity"/>
    <property type="evidence" value="ECO:0007669"/>
    <property type="project" value="InterPro"/>
</dbReference>
<feature type="transmembrane region" description="Helical" evidence="11">
    <location>
        <begin position="163"/>
        <end position="186"/>
    </location>
</feature>
<dbReference type="PRINTS" id="PR00344">
    <property type="entry name" value="BCTRLSENSOR"/>
</dbReference>
<dbReference type="AlphaFoldDB" id="A0A1J1LR05"/>
<dbReference type="RefSeq" id="WP_072721669.1">
    <property type="nucleotide sequence ID" value="NZ_LN889813.1"/>
</dbReference>
<dbReference type="SMART" id="SM00304">
    <property type="entry name" value="HAMP"/>
    <property type="match status" value="1"/>
</dbReference>
<evidence type="ECO:0000259" key="13">
    <source>
        <dbReference type="PROSITE" id="PS50885"/>
    </source>
</evidence>
<dbReference type="CDD" id="cd06225">
    <property type="entry name" value="HAMP"/>
    <property type="match status" value="1"/>
</dbReference>
<sequence>MIKKLHFGKRTIRVQLTTWYILLLACTLMLFSSYLYVVLEHSLLRQLNTTLQVTATQTLSNLINKDGHPAFHITEESQAMTEQFVQAGIAVRLIDQQGHIWDGFGSYSAIPILIPQKKGYLDLSSPEKNWRVYNQPIQTSKGYIVWLQVAESLEPVYKASKHLFDLIILGFPLVLLIAGLGGWFLANRALNPIQQIISKAQRISASNFTQRIDYKGPPDEVGRLAKTIDKMLDRLEFAFEHERRFTADAAHELRTPLTVIKGRIGVTLSRIRTPEEYEITLQDLEKEADRLIRLTNGLLFLARLELRQIQPSFLQPVDLTNLLGALVEQLEPLSASKPIILKETIAKNLWILGNPDYLTSLFLNLLDNALKYTQEGGQVILEAQQDEEQVKITIQDTGLGIEAKHLPYLFERFYRVEEARSRQTGGVGLGLAIAQEICRLHGGKLTVDSQINQGTTFSLFLPRTRNF</sequence>
<dbReference type="Gene3D" id="1.10.287.130">
    <property type="match status" value="1"/>
</dbReference>
<dbReference type="PANTHER" id="PTHR45436:SF5">
    <property type="entry name" value="SENSOR HISTIDINE KINASE TRCS"/>
    <property type="match status" value="1"/>
</dbReference>
<dbReference type="CDD" id="cd00082">
    <property type="entry name" value="HisKA"/>
    <property type="match status" value="1"/>
</dbReference>
<name>A0A1J1LR05_9CYAN</name>
<dbReference type="SMART" id="SM00388">
    <property type="entry name" value="HisKA"/>
    <property type="match status" value="1"/>
</dbReference>
<feature type="domain" description="Histidine kinase" evidence="12">
    <location>
        <begin position="248"/>
        <end position="465"/>
    </location>
</feature>
<evidence type="ECO:0000256" key="6">
    <source>
        <dbReference type="ARBA" id="ARBA00022692"/>
    </source>
</evidence>
<dbReference type="SUPFAM" id="SSF158472">
    <property type="entry name" value="HAMP domain-like"/>
    <property type="match status" value="1"/>
</dbReference>
<dbReference type="GO" id="GO:0005886">
    <property type="term" value="C:plasma membrane"/>
    <property type="evidence" value="ECO:0007669"/>
    <property type="project" value="TreeGrafter"/>
</dbReference>
<dbReference type="EMBL" id="CZDF01000172">
    <property type="protein sequence ID" value="CUR34863.1"/>
    <property type="molecule type" value="Genomic_DNA"/>
</dbReference>
<evidence type="ECO:0000256" key="3">
    <source>
        <dbReference type="ARBA" id="ARBA00012438"/>
    </source>
</evidence>
<evidence type="ECO:0000259" key="12">
    <source>
        <dbReference type="PROSITE" id="PS50109"/>
    </source>
</evidence>
<evidence type="ECO:0000256" key="4">
    <source>
        <dbReference type="ARBA" id="ARBA00022553"/>
    </source>
</evidence>
<comment type="subcellular location">
    <subcellularLocation>
        <location evidence="2">Membrane</location>
    </subcellularLocation>
</comment>
<keyword evidence="8 11" id="KW-1133">Transmembrane helix</keyword>
<dbReference type="Pfam" id="PF02518">
    <property type="entry name" value="HATPase_c"/>
    <property type="match status" value="1"/>
</dbReference>
<dbReference type="InterPro" id="IPR036890">
    <property type="entry name" value="HATPase_C_sf"/>
</dbReference>
<dbReference type="Pfam" id="PF00512">
    <property type="entry name" value="HisKA"/>
    <property type="match status" value="1"/>
</dbReference>
<dbReference type="FunFam" id="3.30.565.10:FF:000006">
    <property type="entry name" value="Sensor histidine kinase WalK"/>
    <property type="match status" value="1"/>
</dbReference>
<accession>A0A1J1LR05</accession>
<dbReference type="PROSITE" id="PS50109">
    <property type="entry name" value="HIS_KIN"/>
    <property type="match status" value="1"/>
</dbReference>
<dbReference type="FunFam" id="1.10.287.130:FF:000001">
    <property type="entry name" value="Two-component sensor histidine kinase"/>
    <property type="match status" value="1"/>
</dbReference>
<dbReference type="STRING" id="671072.PL9214650302"/>
<dbReference type="InterPro" id="IPR003660">
    <property type="entry name" value="HAMP_dom"/>
</dbReference>
<evidence type="ECO:0000313" key="15">
    <source>
        <dbReference type="Proteomes" id="UP000184315"/>
    </source>
</evidence>
<dbReference type="SUPFAM" id="SSF55874">
    <property type="entry name" value="ATPase domain of HSP90 chaperone/DNA topoisomerase II/histidine kinase"/>
    <property type="match status" value="1"/>
</dbReference>
<dbReference type="OrthoDB" id="9763461at2"/>
<evidence type="ECO:0000256" key="11">
    <source>
        <dbReference type="SAM" id="Phobius"/>
    </source>
</evidence>
<protein>
    <recommendedName>
        <fullName evidence="3">histidine kinase</fullName>
        <ecNumber evidence="3">2.7.13.3</ecNumber>
    </recommendedName>
</protein>
<keyword evidence="5 14" id="KW-0808">Transferase</keyword>
<dbReference type="PROSITE" id="PS50885">
    <property type="entry name" value="HAMP"/>
    <property type="match status" value="1"/>
</dbReference>
<dbReference type="PROSITE" id="PS51257">
    <property type="entry name" value="PROKAR_LIPOPROTEIN"/>
    <property type="match status" value="1"/>
</dbReference>
<gene>
    <name evidence="14" type="ORF">PL9214650302</name>
</gene>
<keyword evidence="7 14" id="KW-0418">Kinase</keyword>
<dbReference type="InterPro" id="IPR004358">
    <property type="entry name" value="Sig_transdc_His_kin-like_C"/>
</dbReference>
<evidence type="ECO:0000256" key="9">
    <source>
        <dbReference type="ARBA" id="ARBA00023012"/>
    </source>
</evidence>
<dbReference type="SUPFAM" id="SSF47384">
    <property type="entry name" value="Homodimeric domain of signal transducing histidine kinase"/>
    <property type="match status" value="1"/>
</dbReference>
<dbReference type="EC" id="2.7.13.3" evidence="3"/>
<dbReference type="Pfam" id="PF00672">
    <property type="entry name" value="HAMP"/>
    <property type="match status" value="1"/>
</dbReference>
<keyword evidence="15" id="KW-1185">Reference proteome</keyword>
<keyword evidence="9" id="KW-0902">Two-component regulatory system</keyword>
<evidence type="ECO:0000256" key="10">
    <source>
        <dbReference type="ARBA" id="ARBA00023136"/>
    </source>
</evidence>
<dbReference type="Gene3D" id="3.30.565.10">
    <property type="entry name" value="Histidine kinase-like ATPase, C-terminal domain"/>
    <property type="match status" value="1"/>
</dbReference>
<organism evidence="14 15">
    <name type="scientific">Planktothrix tepida PCC 9214</name>
    <dbReference type="NCBI Taxonomy" id="671072"/>
    <lineage>
        <taxon>Bacteria</taxon>
        <taxon>Bacillati</taxon>
        <taxon>Cyanobacteriota</taxon>
        <taxon>Cyanophyceae</taxon>
        <taxon>Oscillatoriophycideae</taxon>
        <taxon>Oscillatoriales</taxon>
        <taxon>Microcoleaceae</taxon>
        <taxon>Planktothrix</taxon>
    </lineage>
</organism>
<dbReference type="PANTHER" id="PTHR45436">
    <property type="entry name" value="SENSOR HISTIDINE KINASE YKOH"/>
    <property type="match status" value="1"/>
</dbReference>
<dbReference type="InterPro" id="IPR036097">
    <property type="entry name" value="HisK_dim/P_sf"/>
</dbReference>
<feature type="transmembrane region" description="Helical" evidence="11">
    <location>
        <begin position="20"/>
        <end position="39"/>
    </location>
</feature>
<dbReference type="InterPro" id="IPR050428">
    <property type="entry name" value="TCS_sensor_his_kinase"/>
</dbReference>
<evidence type="ECO:0000256" key="5">
    <source>
        <dbReference type="ARBA" id="ARBA00022679"/>
    </source>
</evidence>
<dbReference type="CDD" id="cd00075">
    <property type="entry name" value="HATPase"/>
    <property type="match status" value="1"/>
</dbReference>
<dbReference type="Proteomes" id="UP000184315">
    <property type="component" value="Unassembled WGS sequence"/>
</dbReference>
<evidence type="ECO:0000256" key="2">
    <source>
        <dbReference type="ARBA" id="ARBA00004370"/>
    </source>
</evidence>
<keyword evidence="6 11" id="KW-0812">Transmembrane</keyword>
<dbReference type="InterPro" id="IPR003594">
    <property type="entry name" value="HATPase_dom"/>
</dbReference>